<name>W9R8N7_9ROSA</name>
<protein>
    <submittedName>
        <fullName evidence="2">Elongation factor Tu</fullName>
    </submittedName>
</protein>
<keyword evidence="2" id="KW-0648">Protein biosynthesis</keyword>
<proteinExistence type="predicted"/>
<dbReference type="EMBL" id="KE344357">
    <property type="protein sequence ID" value="EXB58299.1"/>
    <property type="molecule type" value="Genomic_DNA"/>
</dbReference>
<dbReference type="Pfam" id="PF00009">
    <property type="entry name" value="GTP_EFTU"/>
    <property type="match status" value="1"/>
</dbReference>
<dbReference type="GO" id="GO:0003924">
    <property type="term" value="F:GTPase activity"/>
    <property type="evidence" value="ECO:0007669"/>
    <property type="project" value="InterPro"/>
</dbReference>
<keyword evidence="3" id="KW-1185">Reference proteome</keyword>
<dbReference type="GO" id="GO:0003746">
    <property type="term" value="F:translation elongation factor activity"/>
    <property type="evidence" value="ECO:0007669"/>
    <property type="project" value="UniProtKB-KW"/>
</dbReference>
<dbReference type="Gene3D" id="3.40.50.300">
    <property type="entry name" value="P-loop containing nucleotide triphosphate hydrolases"/>
    <property type="match status" value="1"/>
</dbReference>
<dbReference type="Proteomes" id="UP000030645">
    <property type="component" value="Unassembled WGS sequence"/>
</dbReference>
<keyword evidence="2" id="KW-0251">Elongation factor</keyword>
<dbReference type="SUPFAM" id="SSF52540">
    <property type="entry name" value="P-loop containing nucleoside triphosphate hydrolases"/>
    <property type="match status" value="1"/>
</dbReference>
<evidence type="ECO:0000313" key="2">
    <source>
        <dbReference type="EMBL" id="EXB58299.1"/>
    </source>
</evidence>
<dbReference type="InterPro" id="IPR027417">
    <property type="entry name" value="P-loop_NTPase"/>
</dbReference>
<dbReference type="eggNOG" id="KOG0460">
    <property type="taxonomic scope" value="Eukaryota"/>
</dbReference>
<gene>
    <name evidence="2" type="ORF">L484_015633</name>
</gene>
<dbReference type="InterPro" id="IPR000795">
    <property type="entry name" value="T_Tr_GTP-bd_dom"/>
</dbReference>
<organism evidence="2 3">
    <name type="scientific">Morus notabilis</name>
    <dbReference type="NCBI Taxonomy" id="981085"/>
    <lineage>
        <taxon>Eukaryota</taxon>
        <taxon>Viridiplantae</taxon>
        <taxon>Streptophyta</taxon>
        <taxon>Embryophyta</taxon>
        <taxon>Tracheophyta</taxon>
        <taxon>Spermatophyta</taxon>
        <taxon>Magnoliopsida</taxon>
        <taxon>eudicotyledons</taxon>
        <taxon>Gunneridae</taxon>
        <taxon>Pentapetalae</taxon>
        <taxon>rosids</taxon>
        <taxon>fabids</taxon>
        <taxon>Rosales</taxon>
        <taxon>Moraceae</taxon>
        <taxon>Moreae</taxon>
        <taxon>Morus</taxon>
    </lineage>
</organism>
<dbReference type="STRING" id="981085.W9R8N7"/>
<dbReference type="InterPro" id="IPR036028">
    <property type="entry name" value="SH3-like_dom_sf"/>
</dbReference>
<dbReference type="AlphaFoldDB" id="W9R8N7"/>
<feature type="domain" description="Tr-type G" evidence="1">
    <location>
        <begin position="1"/>
        <end position="30"/>
    </location>
</feature>
<reference evidence="3" key="1">
    <citation type="submission" date="2013-01" db="EMBL/GenBank/DDBJ databases">
        <title>Draft Genome Sequence of a Mulberry Tree, Morus notabilis C.K. Schneid.</title>
        <authorList>
            <person name="He N."/>
            <person name="Zhao S."/>
        </authorList>
    </citation>
    <scope>NUCLEOTIDE SEQUENCE</scope>
</reference>
<evidence type="ECO:0000259" key="1">
    <source>
        <dbReference type="Pfam" id="PF00009"/>
    </source>
</evidence>
<dbReference type="Gene3D" id="2.30.30.40">
    <property type="entry name" value="SH3 Domains"/>
    <property type="match status" value="1"/>
</dbReference>
<evidence type="ECO:0000313" key="3">
    <source>
        <dbReference type="Proteomes" id="UP000030645"/>
    </source>
</evidence>
<dbReference type="SUPFAM" id="SSF50044">
    <property type="entry name" value="SH3-domain"/>
    <property type="match status" value="1"/>
</dbReference>
<dbReference type="GO" id="GO:0005525">
    <property type="term" value="F:GTP binding"/>
    <property type="evidence" value="ECO:0007669"/>
    <property type="project" value="InterPro"/>
</dbReference>
<accession>W9R8N7</accession>
<sequence>MDGAILVVSGADGPMPQMKEHILLAKQVGVSQSGWSEGECKGKAGWFPSAFVEKRQRIPTTIDVATEVH</sequence>